<feature type="compositionally biased region" description="Acidic residues" evidence="1">
    <location>
        <begin position="68"/>
        <end position="77"/>
    </location>
</feature>
<reference evidence="4" key="1">
    <citation type="submission" date="2025-08" db="UniProtKB">
        <authorList>
            <consortium name="RefSeq"/>
        </authorList>
    </citation>
    <scope>IDENTIFICATION</scope>
    <source>
        <tissue evidence="4">Gonads</tissue>
    </source>
</reference>
<feature type="compositionally biased region" description="Polar residues" evidence="1">
    <location>
        <begin position="21"/>
        <end position="30"/>
    </location>
</feature>
<feature type="compositionally biased region" description="Basic and acidic residues" evidence="1">
    <location>
        <begin position="88"/>
        <end position="103"/>
    </location>
</feature>
<evidence type="ECO:0000313" key="3">
    <source>
        <dbReference type="Proteomes" id="UP000085678"/>
    </source>
</evidence>
<dbReference type="Proteomes" id="UP000085678">
    <property type="component" value="Unplaced"/>
</dbReference>
<dbReference type="AlphaFoldDB" id="A0A1S3IVI8"/>
<evidence type="ECO:0000313" key="4">
    <source>
        <dbReference type="RefSeq" id="XP_013402207.1"/>
    </source>
</evidence>
<organism evidence="3 4">
    <name type="scientific">Lingula anatina</name>
    <name type="common">Brachiopod</name>
    <name type="synonym">Lingula unguis</name>
    <dbReference type="NCBI Taxonomy" id="7574"/>
    <lineage>
        <taxon>Eukaryota</taxon>
        <taxon>Metazoa</taxon>
        <taxon>Spiralia</taxon>
        <taxon>Lophotrochozoa</taxon>
        <taxon>Brachiopoda</taxon>
        <taxon>Linguliformea</taxon>
        <taxon>Lingulata</taxon>
        <taxon>Lingulida</taxon>
        <taxon>Linguloidea</taxon>
        <taxon>Lingulidae</taxon>
        <taxon>Lingula</taxon>
    </lineage>
</organism>
<gene>
    <name evidence="4" type="primary">LOC106167865</name>
</gene>
<feature type="region of interest" description="Disordered" evidence="1">
    <location>
        <begin position="1"/>
        <end position="103"/>
    </location>
</feature>
<keyword evidence="2" id="KW-1133">Transmembrane helix</keyword>
<evidence type="ECO:0000256" key="2">
    <source>
        <dbReference type="SAM" id="Phobius"/>
    </source>
</evidence>
<proteinExistence type="predicted"/>
<keyword evidence="3" id="KW-1185">Reference proteome</keyword>
<dbReference type="RefSeq" id="XP_013402207.1">
    <property type="nucleotide sequence ID" value="XM_013546753.1"/>
</dbReference>
<feature type="compositionally biased region" description="Low complexity" evidence="1">
    <location>
        <begin position="174"/>
        <end position="190"/>
    </location>
</feature>
<protein>
    <submittedName>
        <fullName evidence="4">Uncharacterized protein LOC106167865 isoform X2</fullName>
    </submittedName>
</protein>
<accession>A0A1S3IVI8</accession>
<dbReference type="GeneID" id="106167865"/>
<keyword evidence="2" id="KW-0472">Membrane</keyword>
<feature type="compositionally biased region" description="Basic and acidic residues" evidence="1">
    <location>
        <begin position="9"/>
        <end position="20"/>
    </location>
</feature>
<name>A0A1S3IVI8_LINAN</name>
<keyword evidence="2" id="KW-0812">Transmembrane</keyword>
<feature type="compositionally biased region" description="Polar residues" evidence="1">
    <location>
        <begin position="156"/>
        <end position="173"/>
    </location>
</feature>
<sequence length="190" mass="20169">MRKTSKSAEYQEKSEKRPQDKLTQLPSRTPTPRGHGGRLHHAEINAATAMSEGGEFGKLGAEERGAGEEEEKDEAVQDECAKPLATEDGEKVDPILDSNRREGKGSGYRRLLVNIILAVSVLLNVVLIVILVVLASRECAQGNAAVQFNSTVATETPVTPRSTSGIGPLTSNRTTPPVITSTVPTTAGGP</sequence>
<feature type="transmembrane region" description="Helical" evidence="2">
    <location>
        <begin position="111"/>
        <end position="135"/>
    </location>
</feature>
<feature type="region of interest" description="Disordered" evidence="1">
    <location>
        <begin position="156"/>
        <end position="190"/>
    </location>
</feature>
<evidence type="ECO:0000256" key="1">
    <source>
        <dbReference type="SAM" id="MobiDB-lite"/>
    </source>
</evidence>